<dbReference type="PIRSF" id="PIRSF018147">
    <property type="entry name" value="ORMDL"/>
    <property type="match status" value="1"/>
</dbReference>
<evidence type="ECO:0000313" key="7">
    <source>
        <dbReference type="EMBL" id="KAI6645954.1"/>
    </source>
</evidence>
<keyword evidence="5 6" id="KW-0472">Membrane</keyword>
<evidence type="ECO:0000256" key="1">
    <source>
        <dbReference type="ARBA" id="ARBA00004141"/>
    </source>
</evidence>
<evidence type="ECO:0000256" key="6">
    <source>
        <dbReference type="SAM" id="Phobius"/>
    </source>
</evidence>
<evidence type="ECO:0000256" key="2">
    <source>
        <dbReference type="ARBA" id="ARBA00007649"/>
    </source>
</evidence>
<dbReference type="AlphaFoldDB" id="A0AAV7JB77"/>
<dbReference type="Proteomes" id="UP001165289">
    <property type="component" value="Unassembled WGS sequence"/>
</dbReference>
<keyword evidence="3 6" id="KW-0812">Transmembrane</keyword>
<dbReference type="Pfam" id="PF04061">
    <property type="entry name" value="ORMDL"/>
    <property type="match status" value="1"/>
</dbReference>
<evidence type="ECO:0000313" key="8">
    <source>
        <dbReference type="Proteomes" id="UP001165289"/>
    </source>
</evidence>
<dbReference type="GO" id="GO:2000303">
    <property type="term" value="P:regulation of ceramide biosynthetic process"/>
    <property type="evidence" value="ECO:0007669"/>
    <property type="project" value="UniProtKB-ARBA"/>
</dbReference>
<keyword evidence="8" id="KW-1185">Reference proteome</keyword>
<name>A0AAV7JB77_9METZ</name>
<evidence type="ECO:0000256" key="5">
    <source>
        <dbReference type="ARBA" id="ARBA00023136"/>
    </source>
</evidence>
<keyword evidence="4 6" id="KW-1133">Transmembrane helix</keyword>
<dbReference type="InterPro" id="IPR007203">
    <property type="entry name" value="ORMDL"/>
</dbReference>
<reference evidence="7 8" key="1">
    <citation type="journal article" date="2023" name="BMC Biol.">
        <title>The compact genome of the sponge Oopsacas minuta (Hexactinellida) is lacking key metazoan core genes.</title>
        <authorList>
            <person name="Santini S."/>
            <person name="Schenkelaars Q."/>
            <person name="Jourda C."/>
            <person name="Duchesne M."/>
            <person name="Belahbib H."/>
            <person name="Rocher C."/>
            <person name="Selva M."/>
            <person name="Riesgo A."/>
            <person name="Vervoort M."/>
            <person name="Leys S.P."/>
            <person name="Kodjabachian L."/>
            <person name="Le Bivic A."/>
            <person name="Borchiellini C."/>
            <person name="Claverie J.M."/>
            <person name="Renard E."/>
        </authorList>
    </citation>
    <scope>NUCLEOTIDE SEQUENCE [LARGE SCALE GENOMIC DNA]</scope>
    <source>
        <strain evidence="7">SPO-2</strain>
    </source>
</reference>
<organism evidence="7 8">
    <name type="scientific">Oopsacas minuta</name>
    <dbReference type="NCBI Taxonomy" id="111878"/>
    <lineage>
        <taxon>Eukaryota</taxon>
        <taxon>Metazoa</taxon>
        <taxon>Porifera</taxon>
        <taxon>Hexactinellida</taxon>
        <taxon>Hexasterophora</taxon>
        <taxon>Lyssacinosida</taxon>
        <taxon>Leucopsacidae</taxon>
        <taxon>Oopsacas</taxon>
    </lineage>
</organism>
<comment type="subcellular location">
    <subcellularLocation>
        <location evidence="1">Membrane</location>
        <topology evidence="1">Multi-pass membrane protein</topology>
    </subcellularLocation>
</comment>
<dbReference type="GO" id="GO:0005789">
    <property type="term" value="C:endoplasmic reticulum membrane"/>
    <property type="evidence" value="ECO:0007669"/>
    <property type="project" value="InterPro"/>
</dbReference>
<dbReference type="PANTHER" id="PTHR12665">
    <property type="entry name" value="ORMDL PROTEINS"/>
    <property type="match status" value="1"/>
</dbReference>
<accession>A0AAV7JB77</accession>
<protein>
    <submittedName>
        <fullName evidence="7">ORM1-like protein 2-like</fullName>
    </submittedName>
</protein>
<gene>
    <name evidence="7" type="ORF">LOD99_13209</name>
</gene>
<comment type="caution">
    <text evidence="7">The sequence shown here is derived from an EMBL/GenBank/DDBJ whole genome shotgun (WGS) entry which is preliminary data.</text>
</comment>
<dbReference type="EMBL" id="JAKMXF010000365">
    <property type="protein sequence ID" value="KAI6645954.1"/>
    <property type="molecule type" value="Genomic_DNA"/>
</dbReference>
<evidence type="ECO:0000256" key="4">
    <source>
        <dbReference type="ARBA" id="ARBA00022989"/>
    </source>
</evidence>
<evidence type="ECO:0000256" key="3">
    <source>
        <dbReference type="ARBA" id="ARBA00022692"/>
    </source>
</evidence>
<comment type="similarity">
    <text evidence="2">Belongs to the ORM family.</text>
</comment>
<sequence length="155" mass="17865">MQIGSLHSQKNPNAYWINHSGFWLTYFTIIAILHFSLMSIPFFSTAVAWTLTNALHSFSSYLAFHFVKGAPFDTESVDEGAMKFRTHWEQIDKGKQMTWTKKMLIVVPVILFILASFYTEYAINHSIVNMIALLVGVLPKLPQFHLVRFFGINEF</sequence>
<proteinExistence type="inferred from homology"/>
<feature type="transmembrane region" description="Helical" evidence="6">
    <location>
        <begin position="21"/>
        <end position="40"/>
    </location>
</feature>
<feature type="transmembrane region" description="Helical" evidence="6">
    <location>
        <begin position="103"/>
        <end position="121"/>
    </location>
</feature>